<protein>
    <recommendedName>
        <fullName evidence="7">Tricorn protease homolog</fullName>
        <ecNumber evidence="7">3.4.21.-</ecNumber>
    </recommendedName>
</protein>
<dbReference type="PANTHER" id="PTHR43253:SF1">
    <property type="entry name" value="TRICORN PROTEASE HOMOLOG 2-RELATED"/>
    <property type="match status" value="1"/>
</dbReference>
<keyword evidence="3 7" id="KW-0963">Cytoplasm</keyword>
<sequence length="1073" mass="115267">MTQTQTQQTGPAEGYFRYPHLHGDLVAFVAEDDVWVAPLDGGRAWRVSADHVPVAGPRFSPDGTLLAWASTRDGAPEVHVAPVDGGPARRLTYWGNAQTAVLGWTADGEVLVASSQGRRSRAHVWAHAVPLDGGPARTLPFGRLGKLALQPDGAGVLLSSATNGREAAHWKRYRGGLAGKLWIGTEGGEFTRLHAELDGQLDSPMWVGDRVAFLSDHDGVARLWSSRPDGSDLRAHGGHDFYARNAATDGARVVYHAGGELWLVEDLAERTEPRRLEIRLGGPRSDRQPFPVDAARNLGSVAVDGDGRSSVVEVRGTLHRVTHRDGPVRALATTPGVRHRLPVALPDGDSAWVTDAEGEDAIEFSDGRRLLAGRLGRVEELAASPDGTLLAAADRTGRVLLIATATDTPAEEALRELDRSEHGLTSGLTFSPDSRWLAWSHPRFAEAMLSQIRLARVETGEIVEATASRFRDWSPTFTGDGRHLAFLSARDFDPVYDEHAFDLAFPVASRPYLLTLTAEALSPFGPLPQGRPVGKNGDGDGKADAGTDEPPATEVDTEGLDARVLAFPVPAGRYDDLAAVKGGVAWMRHPVAGVLGNSRATTESEAERSSLEYYDLSARRLTVLVDQLDGYAVSGDGSRLVVRDRGALTVLPADSRVDKDDRDARFPVDLSRVRVTVDPTAEWRQMFDETARLMRDNFWRADLGGLDWDAVQAQYRPLVERVGSHGDLVDVLWELQGAPGTSHAYVTPPAAGPGAERRQGFLGADLARDEQGVWRVAAVLPGESSDPHARSPLAAPGVAVRAGDALVAVSGRPVDALTGPAPLLVGTAGKPVELTVLPAGGDAERTVVVVPLADEAQLRYHAWVTDRRAHVREASGGRLGYLHVPDMVSHGWAQLHRDLRSEVARDGLVVDVRENRGGHTSQLVIEKLNRRVIGWDVERDCTPTTYPFDAPRGPLVAVTDEFAGSDGDIVGAAFQALRLGPVVGVRSWGGVIGIDGRYSLVDGTGVTQPRYATWMEGYGWGLENHGVDPDVEVVCAPQDWVAGRDPQLDEAISLALAALESRPAATPPSIPEL</sequence>
<dbReference type="GO" id="GO:0005737">
    <property type="term" value="C:cytoplasm"/>
    <property type="evidence" value="ECO:0007669"/>
    <property type="project" value="UniProtKB-SubCell"/>
</dbReference>
<dbReference type="Gene3D" id="2.30.42.10">
    <property type="match status" value="1"/>
</dbReference>
<dbReference type="Pfam" id="PF14685">
    <property type="entry name" value="PDZ_Tricorn"/>
    <property type="match status" value="1"/>
</dbReference>
<evidence type="ECO:0000256" key="6">
    <source>
        <dbReference type="ARBA" id="ARBA00022825"/>
    </source>
</evidence>
<evidence type="ECO:0000313" key="13">
    <source>
        <dbReference type="Proteomes" id="UP000183015"/>
    </source>
</evidence>
<dbReference type="InterPro" id="IPR015943">
    <property type="entry name" value="WD40/YVTN_repeat-like_dom_sf"/>
</dbReference>
<organism evidence="12 13">
    <name type="scientific">Streptacidiphilus jiangxiensis</name>
    <dbReference type="NCBI Taxonomy" id="235985"/>
    <lineage>
        <taxon>Bacteria</taxon>
        <taxon>Bacillati</taxon>
        <taxon>Actinomycetota</taxon>
        <taxon>Actinomycetes</taxon>
        <taxon>Kitasatosporales</taxon>
        <taxon>Streptomycetaceae</taxon>
        <taxon>Streptacidiphilus</taxon>
    </lineage>
</organism>
<keyword evidence="13" id="KW-1185">Reference proteome</keyword>
<evidence type="ECO:0000256" key="5">
    <source>
        <dbReference type="ARBA" id="ARBA00022801"/>
    </source>
</evidence>
<feature type="domain" description="Tail specific protease" evidence="11">
    <location>
        <begin position="829"/>
        <end position="1034"/>
    </location>
</feature>
<dbReference type="Pfam" id="PF14684">
    <property type="entry name" value="Tricorn_C1"/>
    <property type="match status" value="1"/>
</dbReference>
<dbReference type="Pfam" id="PF26550">
    <property type="entry name" value="Tricorn_2nd"/>
    <property type="match status" value="1"/>
</dbReference>
<comment type="similarity">
    <text evidence="2 7">Belongs to the peptidase S41B family.</text>
</comment>
<dbReference type="CDD" id="cd07562">
    <property type="entry name" value="Peptidase_S41_TRI"/>
    <property type="match status" value="1"/>
</dbReference>
<dbReference type="InterPro" id="IPR036034">
    <property type="entry name" value="PDZ_sf"/>
</dbReference>
<dbReference type="Pfam" id="PF26549">
    <property type="entry name" value="Tricorn_N"/>
    <property type="match status" value="1"/>
</dbReference>
<feature type="region of interest" description="Disordered" evidence="10">
    <location>
        <begin position="525"/>
        <end position="557"/>
    </location>
</feature>
<dbReference type="AlphaFoldDB" id="A0A1H7SA07"/>
<dbReference type="GO" id="GO:0006508">
    <property type="term" value="P:proteolysis"/>
    <property type="evidence" value="ECO:0007669"/>
    <property type="project" value="UniProtKB-UniRule"/>
</dbReference>
<feature type="active site" description="Charge relay system" evidence="8">
    <location>
        <position position="1023"/>
    </location>
</feature>
<evidence type="ECO:0000313" key="12">
    <source>
        <dbReference type="EMBL" id="SEL69375.1"/>
    </source>
</evidence>
<dbReference type="SUPFAM" id="SSF69304">
    <property type="entry name" value="Tricorn protease N-terminal domain"/>
    <property type="match status" value="2"/>
</dbReference>
<dbReference type="PIRSF" id="PIRSF036421">
    <property type="entry name" value="Tricorn_protease"/>
    <property type="match status" value="1"/>
</dbReference>
<dbReference type="InterPro" id="IPR005151">
    <property type="entry name" value="Tail-specific_protease"/>
</dbReference>
<dbReference type="Pfam" id="PF03572">
    <property type="entry name" value="Peptidase_S41"/>
    <property type="match status" value="1"/>
</dbReference>
<keyword evidence="4 7" id="KW-0645">Protease</keyword>
<dbReference type="InterPro" id="IPR029045">
    <property type="entry name" value="ClpP/crotonase-like_dom_sf"/>
</dbReference>
<evidence type="ECO:0000256" key="9">
    <source>
        <dbReference type="PIRSR" id="PIRSR036421-3"/>
    </source>
</evidence>
<evidence type="ECO:0000256" key="8">
    <source>
        <dbReference type="PIRSR" id="PIRSR036421-1"/>
    </source>
</evidence>
<dbReference type="GO" id="GO:0008236">
    <property type="term" value="F:serine-type peptidase activity"/>
    <property type="evidence" value="ECO:0007669"/>
    <property type="project" value="UniProtKB-UniRule"/>
</dbReference>
<reference evidence="13" key="1">
    <citation type="submission" date="2016-10" db="EMBL/GenBank/DDBJ databases">
        <authorList>
            <person name="Varghese N."/>
        </authorList>
    </citation>
    <scope>NUCLEOTIDE SEQUENCE [LARGE SCALE GENOMIC DNA]</scope>
    <source>
        <strain evidence="13">DSM 45096 / BCRC 16803 / CGMCC 4.1857 / CIP 109030 / JCM 12277 / KCTC 19219 / NBRC 100920 / 33214</strain>
    </source>
</reference>
<dbReference type="Gene3D" id="2.130.10.10">
    <property type="entry name" value="YVTN repeat-like/Quinoprotein amine dehydrogenase"/>
    <property type="match status" value="1"/>
</dbReference>
<dbReference type="eggNOG" id="COG0793">
    <property type="taxonomic scope" value="Bacteria"/>
</dbReference>
<dbReference type="Gene3D" id="2.120.10.60">
    <property type="entry name" value="Tricorn protease N-terminal domain"/>
    <property type="match status" value="1"/>
</dbReference>
<dbReference type="Proteomes" id="UP000183015">
    <property type="component" value="Unassembled WGS sequence"/>
</dbReference>
<dbReference type="InterPro" id="IPR012393">
    <property type="entry name" value="Tricorn_protease"/>
</dbReference>
<dbReference type="Gene3D" id="3.90.226.10">
    <property type="entry name" value="2-enoyl-CoA Hydratase, Chain A, domain 1"/>
    <property type="match status" value="1"/>
</dbReference>
<feature type="active site" description="Charge relay system" evidence="8">
    <location>
        <position position="743"/>
    </location>
</feature>
<evidence type="ECO:0000256" key="2">
    <source>
        <dbReference type="ARBA" id="ARBA00008524"/>
    </source>
</evidence>
<dbReference type="SMART" id="SM00245">
    <property type="entry name" value="TSPc"/>
    <property type="match status" value="1"/>
</dbReference>
<dbReference type="InterPro" id="IPR029414">
    <property type="entry name" value="Tricorn_PDZ"/>
</dbReference>
<evidence type="ECO:0000256" key="4">
    <source>
        <dbReference type="ARBA" id="ARBA00022670"/>
    </source>
</evidence>
<dbReference type="EC" id="3.4.21.-" evidence="7"/>
<name>A0A1H7SA07_STRJI</name>
<dbReference type="FunFam" id="3.90.226.10:FF:000053">
    <property type="entry name" value="Tricorn protease homolog"/>
    <property type="match status" value="1"/>
</dbReference>
<comment type="function">
    <text evidence="7">Degrades oligopeptides.</text>
</comment>
<evidence type="ECO:0000256" key="1">
    <source>
        <dbReference type="ARBA" id="ARBA00004496"/>
    </source>
</evidence>
<evidence type="ECO:0000256" key="10">
    <source>
        <dbReference type="SAM" id="MobiDB-lite"/>
    </source>
</evidence>
<dbReference type="CDD" id="cd10828">
    <property type="entry name" value="cpPDZ_Tricorn-protease"/>
    <property type="match status" value="1"/>
</dbReference>
<dbReference type="PANTHER" id="PTHR43253">
    <property type="entry name" value="TRICORN PROTEASE HOMOLOG 2-RELATED"/>
    <property type="match status" value="1"/>
</dbReference>
<dbReference type="STRING" id="235985.SAMN05414137_111251"/>
<dbReference type="EMBL" id="FOAZ01000011">
    <property type="protein sequence ID" value="SEL69375.1"/>
    <property type="molecule type" value="Genomic_DNA"/>
</dbReference>
<proteinExistence type="inferred from homology"/>
<dbReference type="SUPFAM" id="SSF52096">
    <property type="entry name" value="ClpP/crotonase"/>
    <property type="match status" value="1"/>
</dbReference>
<accession>A0A1H7SA07</accession>
<dbReference type="SUPFAM" id="SSF50156">
    <property type="entry name" value="PDZ domain-like"/>
    <property type="match status" value="1"/>
</dbReference>
<dbReference type="RefSeq" id="WP_042444548.1">
    <property type="nucleotide sequence ID" value="NZ_BBPN01000007.1"/>
</dbReference>
<comment type="subcellular location">
    <subcellularLocation>
        <location evidence="1 7">Cytoplasm</location>
    </subcellularLocation>
</comment>
<dbReference type="Gene3D" id="3.30.750.44">
    <property type="match status" value="1"/>
</dbReference>
<dbReference type="eggNOG" id="COG4946">
    <property type="taxonomic scope" value="Bacteria"/>
</dbReference>
<feature type="active site" description="Nucleophile" evidence="8">
    <location>
        <position position="965"/>
    </location>
</feature>
<gene>
    <name evidence="12" type="ORF">SAMN05414137_111251</name>
</gene>
<dbReference type="OrthoDB" id="9758793at2"/>
<keyword evidence="5 7" id="KW-0378">Hydrolase</keyword>
<evidence type="ECO:0000256" key="7">
    <source>
        <dbReference type="PIRNR" id="PIRNR036421"/>
    </source>
</evidence>
<dbReference type="InterPro" id="IPR028204">
    <property type="entry name" value="Tricorn_C1"/>
</dbReference>
<feature type="site" description="Transition state stabilizer; via amide nitrogen" evidence="9">
    <location>
        <position position="966"/>
    </location>
</feature>
<evidence type="ECO:0000256" key="3">
    <source>
        <dbReference type="ARBA" id="ARBA00022490"/>
    </source>
</evidence>
<keyword evidence="6 7" id="KW-0720">Serine protease</keyword>
<evidence type="ECO:0000259" key="11">
    <source>
        <dbReference type="SMART" id="SM00245"/>
    </source>
</evidence>